<organism evidence="10 11">
    <name type="scientific">Halolamina litorea</name>
    <dbReference type="NCBI Taxonomy" id="1515593"/>
    <lineage>
        <taxon>Archaea</taxon>
        <taxon>Methanobacteriati</taxon>
        <taxon>Methanobacteriota</taxon>
        <taxon>Stenosarchaea group</taxon>
        <taxon>Halobacteria</taxon>
        <taxon>Halobacteriales</taxon>
        <taxon>Haloferacaceae</taxon>
    </lineage>
</organism>
<feature type="transmembrane region" description="Helical" evidence="7">
    <location>
        <begin position="121"/>
        <end position="147"/>
    </location>
</feature>
<evidence type="ECO:0000313" key="11">
    <source>
        <dbReference type="Proteomes" id="UP001597139"/>
    </source>
</evidence>
<dbReference type="Pfam" id="PF12911">
    <property type="entry name" value="OppC_N"/>
    <property type="match status" value="1"/>
</dbReference>
<comment type="similarity">
    <text evidence="7">Belongs to the binding-protein-dependent transport system permease family.</text>
</comment>
<name>A0ABD6BRP1_9EURY</name>
<evidence type="ECO:0000256" key="8">
    <source>
        <dbReference type="SAM" id="MobiDB-lite"/>
    </source>
</evidence>
<dbReference type="EMBL" id="JBHUCZ010000002">
    <property type="protein sequence ID" value="MFD1566833.1"/>
    <property type="molecule type" value="Genomic_DNA"/>
</dbReference>
<feature type="transmembrane region" description="Helical" evidence="7">
    <location>
        <begin position="58"/>
        <end position="80"/>
    </location>
</feature>
<dbReference type="AlphaFoldDB" id="A0ABD6BRP1"/>
<dbReference type="Gene3D" id="1.10.3720.10">
    <property type="entry name" value="MetI-like"/>
    <property type="match status" value="1"/>
</dbReference>
<dbReference type="InterPro" id="IPR025966">
    <property type="entry name" value="OppC_N"/>
</dbReference>
<keyword evidence="3" id="KW-1003">Cell membrane</keyword>
<dbReference type="SUPFAM" id="SSF161098">
    <property type="entry name" value="MetI-like"/>
    <property type="match status" value="1"/>
</dbReference>
<keyword evidence="5 7" id="KW-1133">Transmembrane helix</keyword>
<keyword evidence="4 7" id="KW-0812">Transmembrane</keyword>
<evidence type="ECO:0000256" key="7">
    <source>
        <dbReference type="RuleBase" id="RU363032"/>
    </source>
</evidence>
<feature type="transmembrane region" description="Helical" evidence="7">
    <location>
        <begin position="167"/>
        <end position="192"/>
    </location>
</feature>
<dbReference type="PANTHER" id="PTHR43386:SF1">
    <property type="entry name" value="D,D-DIPEPTIDE TRANSPORT SYSTEM PERMEASE PROTEIN DDPC-RELATED"/>
    <property type="match status" value="1"/>
</dbReference>
<evidence type="ECO:0000256" key="2">
    <source>
        <dbReference type="ARBA" id="ARBA00022448"/>
    </source>
</evidence>
<feature type="transmembrane region" description="Helical" evidence="7">
    <location>
        <begin position="285"/>
        <end position="308"/>
    </location>
</feature>
<dbReference type="PANTHER" id="PTHR43386">
    <property type="entry name" value="OLIGOPEPTIDE TRANSPORT SYSTEM PERMEASE PROTEIN APPC"/>
    <property type="match status" value="1"/>
</dbReference>
<protein>
    <submittedName>
        <fullName evidence="10">ABC transporter permease</fullName>
    </submittedName>
</protein>
<dbReference type="Pfam" id="PF00528">
    <property type="entry name" value="BPD_transp_1"/>
    <property type="match status" value="1"/>
</dbReference>
<keyword evidence="2 7" id="KW-0813">Transport</keyword>
<evidence type="ECO:0000313" key="10">
    <source>
        <dbReference type="EMBL" id="MFD1566833.1"/>
    </source>
</evidence>
<comment type="subcellular location">
    <subcellularLocation>
        <location evidence="1 7">Cell membrane</location>
        <topology evidence="1 7">Multi-pass membrane protein</topology>
    </subcellularLocation>
</comment>
<dbReference type="InterPro" id="IPR000515">
    <property type="entry name" value="MetI-like"/>
</dbReference>
<reference evidence="10 11" key="1">
    <citation type="journal article" date="2019" name="Int. J. Syst. Evol. Microbiol.">
        <title>The Global Catalogue of Microorganisms (GCM) 10K type strain sequencing project: providing services to taxonomists for standard genome sequencing and annotation.</title>
        <authorList>
            <consortium name="The Broad Institute Genomics Platform"/>
            <consortium name="The Broad Institute Genome Sequencing Center for Infectious Disease"/>
            <person name="Wu L."/>
            <person name="Ma J."/>
        </authorList>
    </citation>
    <scope>NUCLEOTIDE SEQUENCE [LARGE SCALE GENOMIC DNA]</scope>
    <source>
        <strain evidence="10 11">CGMCC 1.12859</strain>
    </source>
</reference>
<comment type="caution">
    <text evidence="10">The sequence shown here is derived from an EMBL/GenBank/DDBJ whole genome shotgun (WGS) entry which is preliminary data.</text>
</comment>
<gene>
    <name evidence="10" type="ORF">ACFSAU_04945</name>
</gene>
<dbReference type="GO" id="GO:0005886">
    <property type="term" value="C:plasma membrane"/>
    <property type="evidence" value="ECO:0007669"/>
    <property type="project" value="UniProtKB-SubCell"/>
</dbReference>
<evidence type="ECO:0000256" key="5">
    <source>
        <dbReference type="ARBA" id="ARBA00022989"/>
    </source>
</evidence>
<keyword evidence="11" id="KW-1185">Reference proteome</keyword>
<dbReference type="RefSeq" id="WP_267646720.1">
    <property type="nucleotide sequence ID" value="NZ_JANHGR010000001.1"/>
</dbReference>
<feature type="compositionally biased region" description="Low complexity" evidence="8">
    <location>
        <begin position="16"/>
        <end position="27"/>
    </location>
</feature>
<evidence type="ECO:0000256" key="1">
    <source>
        <dbReference type="ARBA" id="ARBA00004651"/>
    </source>
</evidence>
<dbReference type="Proteomes" id="UP001597139">
    <property type="component" value="Unassembled WGS sequence"/>
</dbReference>
<evidence type="ECO:0000256" key="4">
    <source>
        <dbReference type="ARBA" id="ARBA00022692"/>
    </source>
</evidence>
<evidence type="ECO:0000259" key="9">
    <source>
        <dbReference type="PROSITE" id="PS50928"/>
    </source>
</evidence>
<dbReference type="PROSITE" id="PS50928">
    <property type="entry name" value="ABC_TM1"/>
    <property type="match status" value="1"/>
</dbReference>
<evidence type="ECO:0000256" key="3">
    <source>
        <dbReference type="ARBA" id="ARBA00022475"/>
    </source>
</evidence>
<dbReference type="InterPro" id="IPR035906">
    <property type="entry name" value="MetI-like_sf"/>
</dbReference>
<dbReference type="InterPro" id="IPR050366">
    <property type="entry name" value="BP-dependent_transpt_permease"/>
</dbReference>
<feature type="domain" description="ABC transmembrane type-1" evidence="9">
    <location>
        <begin position="119"/>
        <end position="308"/>
    </location>
</feature>
<proteinExistence type="inferred from homology"/>
<keyword evidence="6 7" id="KW-0472">Membrane</keyword>
<feature type="region of interest" description="Disordered" evidence="8">
    <location>
        <begin position="1"/>
        <end position="39"/>
    </location>
</feature>
<evidence type="ECO:0000256" key="6">
    <source>
        <dbReference type="ARBA" id="ARBA00023136"/>
    </source>
</evidence>
<sequence length="321" mass="34256">MTTDTPDDTTDDARTDGGAAATAGDSAPGEERSRDTRAATGRIARTKTVLARVMQNRFAVFGLFVVALLLFTAIFADFIAPYGAAEQNYEALKQPPSLDHPFGTDQYGRDVFSRVVYGTRYAVFLGVVIVGIEMLLGVTLGLIAGYYGGYTESFIMRLVDIALSMPALVLALAIAGMLGGGLFPLIVAVSLVGWRGFARLVRGDVKSVMEEEYIESADAAGLSDFRTITRYVLPNAASSIIVYATLTIPTVILWSAGLSFLGMGVQPPRPEWGAILAAGRGEIDSAWWIATFPGLAIMVTVIGFNGLGDGLRDALDPRQVR</sequence>
<feature type="transmembrane region" description="Helical" evidence="7">
    <location>
        <begin position="240"/>
        <end position="265"/>
    </location>
</feature>
<dbReference type="CDD" id="cd06261">
    <property type="entry name" value="TM_PBP2"/>
    <property type="match status" value="1"/>
</dbReference>
<accession>A0ABD6BRP1</accession>
<feature type="compositionally biased region" description="Acidic residues" evidence="8">
    <location>
        <begin position="1"/>
        <end position="10"/>
    </location>
</feature>